<dbReference type="SMART" id="SM00020">
    <property type="entry name" value="Tryp_SPc"/>
    <property type="match status" value="1"/>
</dbReference>
<evidence type="ECO:0000256" key="4">
    <source>
        <dbReference type="ARBA" id="ARBA00023157"/>
    </source>
</evidence>
<dbReference type="PANTHER" id="PTHR24252">
    <property type="entry name" value="ACROSIN-RELATED"/>
    <property type="match status" value="1"/>
</dbReference>
<dbReference type="PROSITE" id="PS50240">
    <property type="entry name" value="TRYPSIN_DOM"/>
    <property type="match status" value="1"/>
</dbReference>
<protein>
    <submittedName>
        <fullName evidence="7">Serine protease 6</fullName>
    </submittedName>
</protein>
<dbReference type="Pfam" id="PF00089">
    <property type="entry name" value="Trypsin"/>
    <property type="match status" value="1"/>
</dbReference>
<keyword evidence="1 7" id="KW-0645">Protease</keyword>
<feature type="domain" description="Peptidase S1" evidence="6">
    <location>
        <begin position="72"/>
        <end position="315"/>
    </location>
</feature>
<dbReference type="Gene3D" id="2.40.10.10">
    <property type="entry name" value="Trypsin-like serine proteases"/>
    <property type="match status" value="1"/>
</dbReference>
<feature type="signal peptide" evidence="5">
    <location>
        <begin position="1"/>
        <end position="34"/>
    </location>
</feature>
<dbReference type="PRINTS" id="PR00722">
    <property type="entry name" value="CHYMOTRYPSIN"/>
</dbReference>
<dbReference type="InterPro" id="IPR009003">
    <property type="entry name" value="Peptidase_S1_PA"/>
</dbReference>
<dbReference type="EMBL" id="AY829843">
    <property type="protein sequence ID" value="AAV91457.2"/>
    <property type="molecule type" value="mRNA"/>
</dbReference>
<proteinExistence type="evidence at transcript level"/>
<dbReference type="InterPro" id="IPR001254">
    <property type="entry name" value="Trypsin_dom"/>
</dbReference>
<dbReference type="PROSITE" id="PS00135">
    <property type="entry name" value="TRYPSIN_SER"/>
    <property type="match status" value="1"/>
</dbReference>
<feature type="chain" id="PRO_5004260026" evidence="5">
    <location>
        <begin position="35"/>
        <end position="315"/>
    </location>
</feature>
<keyword evidence="5" id="KW-0732">Signal</keyword>
<accession>Q5MGE3</accession>
<dbReference type="PANTHER" id="PTHR24252:SF7">
    <property type="entry name" value="HYALIN"/>
    <property type="match status" value="1"/>
</dbReference>
<name>Q5MGE3_LONON</name>
<keyword evidence="4" id="KW-1015">Disulfide bond</keyword>
<keyword evidence="3" id="KW-0720">Serine protease</keyword>
<dbReference type="GO" id="GO:0004252">
    <property type="term" value="F:serine-type endopeptidase activity"/>
    <property type="evidence" value="ECO:0007669"/>
    <property type="project" value="InterPro"/>
</dbReference>
<dbReference type="InterPro" id="IPR001314">
    <property type="entry name" value="Peptidase_S1A"/>
</dbReference>
<evidence type="ECO:0000256" key="3">
    <source>
        <dbReference type="ARBA" id="ARBA00022825"/>
    </source>
</evidence>
<evidence type="ECO:0000256" key="5">
    <source>
        <dbReference type="SAM" id="SignalP"/>
    </source>
</evidence>
<evidence type="ECO:0000313" key="7">
    <source>
        <dbReference type="EMBL" id="AAV91457.2"/>
    </source>
</evidence>
<dbReference type="CDD" id="cd00190">
    <property type="entry name" value="Tryp_SPc"/>
    <property type="match status" value="1"/>
</dbReference>
<dbReference type="MEROPS" id="S01.B35"/>
<keyword evidence="2" id="KW-0378">Hydrolase</keyword>
<dbReference type="GO" id="GO:0006508">
    <property type="term" value="P:proteolysis"/>
    <property type="evidence" value="ECO:0007669"/>
    <property type="project" value="UniProtKB-KW"/>
</dbReference>
<dbReference type="AlphaFoldDB" id="Q5MGE3"/>
<evidence type="ECO:0000256" key="1">
    <source>
        <dbReference type="ARBA" id="ARBA00022670"/>
    </source>
</evidence>
<reference evidence="7" key="1">
    <citation type="journal article" date="2005" name="Gene">
        <title>A catalog for the transcripts from the venomous structures of the caterpillar Lonomia obliqua: identification of the proteins potentially involved in the coagulation disorder and hemorrhagic syndrome.</title>
        <authorList>
            <person name="Veiga A.B.G."/>
            <person name="Ribeiro J.M.C."/>
            <person name="Guimaraes J.A."/>
            <person name="Francischetti I.M.B."/>
        </authorList>
    </citation>
    <scope>NUCLEOTIDE SEQUENCE</scope>
    <source>
        <tissue evidence="7">Spicule</tissue>
    </source>
</reference>
<sequence length="315" mass="35516">MINKIFGNSRLPTSSLIFILFIVQALFNLGNVRAVPVEGEAEEPSKNDESNFDYATMCGKRQEADEDPQGRITGGTEAAFGDWPWMVYIMNNAENPKVFVHMGGGSLLNKNWAVTAGHLFDHYKSTQILLRFGELDRFKETEPLQHVERTIEELHLYPSYNKRTYENDIALIKFSAVPIQRHIRPVCLPAKVRDYDREPVTVTGWGQIIEDGAQPDILLQAEVEVINNIQCENMFFQAHIYADIFDTIICAGYQRGGKDSCKGDSGGPLVYCRPDTNQYEVIGVVSNGYGCGEEFPPGIYTRVTSFLPWINGIYK</sequence>
<organism evidence="7">
    <name type="scientific">Lonomia obliqua</name>
    <name type="common">Moth</name>
    <dbReference type="NCBI Taxonomy" id="304329"/>
    <lineage>
        <taxon>Eukaryota</taxon>
        <taxon>Metazoa</taxon>
        <taxon>Ecdysozoa</taxon>
        <taxon>Arthropoda</taxon>
        <taxon>Hexapoda</taxon>
        <taxon>Insecta</taxon>
        <taxon>Pterygota</taxon>
        <taxon>Neoptera</taxon>
        <taxon>Endopterygota</taxon>
        <taxon>Lepidoptera</taxon>
        <taxon>Glossata</taxon>
        <taxon>Ditrysia</taxon>
        <taxon>Bombycoidea</taxon>
        <taxon>Saturniidae</taxon>
        <taxon>Hemileucinae</taxon>
        <taxon>Lonomia</taxon>
    </lineage>
</organism>
<dbReference type="InterPro" id="IPR043504">
    <property type="entry name" value="Peptidase_S1_PA_chymotrypsin"/>
</dbReference>
<dbReference type="FunFam" id="2.40.10.10:FF:000006">
    <property type="entry name" value="Serine proteinase stubble"/>
    <property type="match status" value="1"/>
</dbReference>
<dbReference type="InterPro" id="IPR033116">
    <property type="entry name" value="TRYPSIN_SER"/>
</dbReference>
<evidence type="ECO:0000256" key="2">
    <source>
        <dbReference type="ARBA" id="ARBA00022801"/>
    </source>
</evidence>
<dbReference type="SUPFAM" id="SSF50494">
    <property type="entry name" value="Trypsin-like serine proteases"/>
    <property type="match status" value="1"/>
</dbReference>
<evidence type="ECO:0000259" key="6">
    <source>
        <dbReference type="PROSITE" id="PS50240"/>
    </source>
</evidence>